<evidence type="ECO:0000256" key="2">
    <source>
        <dbReference type="ARBA" id="ARBA00023136"/>
    </source>
</evidence>
<feature type="repeat" description="TPR" evidence="4">
    <location>
        <begin position="588"/>
        <end position="621"/>
    </location>
</feature>
<reference evidence="6 7" key="1">
    <citation type="submission" date="2019-10" db="EMBL/GenBank/DDBJ databases">
        <title>Isolation, Identification of Microvirga thermotolerans HR1, a novel thermophilic bacterium and Comparative Genomics of the genus Microvirga.</title>
        <authorList>
            <person name="Li J."/>
            <person name="Zhang W."/>
            <person name="Lin M."/>
            <person name="Wang J."/>
        </authorList>
    </citation>
    <scope>NUCLEOTIDE SEQUENCE [LARGE SCALE GENOMIC DNA]</scope>
    <source>
        <strain evidence="6 7">HR1</strain>
    </source>
</reference>
<feature type="domain" description="FecR protein" evidence="5">
    <location>
        <begin position="106"/>
        <end position="203"/>
    </location>
</feature>
<evidence type="ECO:0000313" key="6">
    <source>
        <dbReference type="EMBL" id="QFU15115.1"/>
    </source>
</evidence>
<dbReference type="EMBL" id="CP045423">
    <property type="protein sequence ID" value="QFU15115.1"/>
    <property type="molecule type" value="Genomic_DNA"/>
</dbReference>
<feature type="repeat" description="TPR" evidence="4">
    <location>
        <begin position="520"/>
        <end position="553"/>
    </location>
</feature>
<protein>
    <submittedName>
        <fullName evidence="6">Tetratricopeptide repeat protein</fullName>
    </submittedName>
</protein>
<dbReference type="Proteomes" id="UP000325614">
    <property type="component" value="Chromosome"/>
</dbReference>
<organism evidence="6 7">
    <name type="scientific">Microvirga thermotolerans</name>
    <dbReference type="NCBI Taxonomy" id="2651334"/>
    <lineage>
        <taxon>Bacteria</taxon>
        <taxon>Pseudomonadati</taxon>
        <taxon>Pseudomonadota</taxon>
        <taxon>Alphaproteobacteria</taxon>
        <taxon>Hyphomicrobiales</taxon>
        <taxon>Methylobacteriaceae</taxon>
        <taxon>Microvirga</taxon>
    </lineage>
</organism>
<evidence type="ECO:0000256" key="3">
    <source>
        <dbReference type="ARBA" id="ARBA00023237"/>
    </source>
</evidence>
<gene>
    <name evidence="6" type="ORF">GDR74_02185</name>
</gene>
<dbReference type="AlphaFoldDB" id="A0A5P9JVC2"/>
<dbReference type="Gene3D" id="2.60.120.1440">
    <property type="match status" value="1"/>
</dbReference>
<dbReference type="Gene3D" id="2.40.170.20">
    <property type="entry name" value="TonB-dependent receptor, beta-barrel domain"/>
    <property type="match status" value="1"/>
</dbReference>
<dbReference type="InterPro" id="IPR006860">
    <property type="entry name" value="FecR"/>
</dbReference>
<dbReference type="GO" id="GO:0009279">
    <property type="term" value="C:cell outer membrane"/>
    <property type="evidence" value="ECO:0007669"/>
    <property type="project" value="UniProtKB-SubCell"/>
</dbReference>
<keyword evidence="3" id="KW-0998">Cell outer membrane</keyword>
<dbReference type="Pfam" id="PF04773">
    <property type="entry name" value="FecR"/>
    <property type="match status" value="1"/>
</dbReference>
<dbReference type="InterPro" id="IPR036942">
    <property type="entry name" value="Beta-barrel_TonB_sf"/>
</dbReference>
<dbReference type="SUPFAM" id="SSF48452">
    <property type="entry name" value="TPR-like"/>
    <property type="match status" value="2"/>
</dbReference>
<dbReference type="PANTHER" id="PTHR12558:SF13">
    <property type="entry name" value="CELL DIVISION CYCLE PROTEIN 27 HOMOLOG"/>
    <property type="match status" value="1"/>
</dbReference>
<dbReference type="SMART" id="SM00028">
    <property type="entry name" value="TPR"/>
    <property type="match status" value="5"/>
</dbReference>
<dbReference type="SUPFAM" id="SSF56935">
    <property type="entry name" value="Porins"/>
    <property type="match status" value="1"/>
</dbReference>
<dbReference type="PANTHER" id="PTHR12558">
    <property type="entry name" value="CELL DIVISION CYCLE 16,23,27"/>
    <property type="match status" value="1"/>
</dbReference>
<keyword evidence="2" id="KW-0472">Membrane</keyword>
<evidence type="ECO:0000256" key="4">
    <source>
        <dbReference type="PROSITE-ProRule" id="PRU00339"/>
    </source>
</evidence>
<evidence type="ECO:0000259" key="5">
    <source>
        <dbReference type="Pfam" id="PF04773"/>
    </source>
</evidence>
<name>A0A5P9JVC2_9HYPH</name>
<comment type="subcellular location">
    <subcellularLocation>
        <location evidence="1">Cell outer membrane</location>
    </subcellularLocation>
</comment>
<dbReference type="Pfam" id="PF14559">
    <property type="entry name" value="TPR_19"/>
    <property type="match status" value="1"/>
</dbReference>
<dbReference type="InterPro" id="IPR019734">
    <property type="entry name" value="TPR_rpt"/>
</dbReference>
<sequence>MCGKTRPRFACCAFQLRYPRVSFALNSWAYSNIFGEFPMRSRLLRLLTATSTLALGLTGAHAQSPVPRPTPIAGSIVAAKGGEELRFVREDGWRNAEIRQDVIAGDVLRTNAIGNLAILFADRTQIRVGRNSILTVNAVANGADGTTELGLQSGAIWARAARGGSGVDVKTPAAVAAIRGTDWSLSVDGAGKTALVVLEGVVELRNAQGSVTVRQGEGAVAAIGQAPTKYVLVNSNDREQMLFYMTLRDAFSAQTTSNLTGPALRAERARIAAVPPQARRAEDWLSLAEIALSLDGRAVAEQALAEARSRGLTGAQRARAELVEGMLAGLQRRWQDAAGHFARAERGLDAKRRTLAAYGRYIALSLANPKTAYAEPRAAGNDPVAALAHAYVVAFKQDLTAAAEVVRAAEKRFPNDTRIAVTAARIAFALNRREEMRASIARAKAIDPDDPDVILADSGIRGEIDGEYAAAVGALRKAAAAAPGHSDLWNTIGLFESTRDAPLAAEEALRRAVAADPDNPVPYANLAILLLDQSRVEEAKALIDKALSLDPAFSTGYIALGRYLLQTGQTARGIEAILAGSTANPAYSQGLLATAIAYYQNGDDELALQALDNADRLDPNDPIVSIARTAIALDRYRADEAILSAREAVRRFRQRGGDFAGLAVNRQAGSYPAQAYRFIDLNEWARFYGDRVFDPFTASSYFDQAVARRPRLLTTRPNVSSILGEDVDLTAFNLSVQGLFFDPLAVSGRVGRQDLLRRPFLDTEVGGSLFVHDGRVGWGADATVQGFSNEPAPTSFSLSAGRTRIDARETPDKEAADTASFFVGMAPSAADRFLVFGSAAKAEPPLLSVNRPTRFYAADQDLTSMQAGAGWSHSFADRNVLTAAVYANRGLDRRFFESVNTELFPLVIGQRQWTSGRTEGMVAAVNHAVGFGDLTLRYGYEGQFGRSFASAFGRGVAANALSMESASADTGDRTEADFRADRLYADLFWRPSDRFEAQAGVQRSFLDLEGRPSDTLVSPRLGVAVSPLEGHWLRAAYRQDGNLPLAFTLSPITTVGLVPNALPLALGGRTDTLALRWDAEWTPHVFTAVEYQRQDMRNLDLPLSNTFDSLAIGKARVERLAATANLWLGYGIGVFGTVGMTSTEVRSDEAPGIDVPFVAGRFARAGIAFVHPSRLKLTLAETFVGDRTGNLSGVKLDDYWTTDASVSWETPDRRLLLGLTVANLFDRDFETAPGIPGLGRTFAATMKARF</sequence>
<proteinExistence type="predicted"/>
<dbReference type="InterPro" id="IPR011990">
    <property type="entry name" value="TPR-like_helical_dom_sf"/>
</dbReference>
<evidence type="ECO:0000256" key="1">
    <source>
        <dbReference type="ARBA" id="ARBA00004442"/>
    </source>
</evidence>
<keyword evidence="7" id="KW-1185">Reference proteome</keyword>
<accession>A0A5P9JVC2</accession>
<keyword evidence="4" id="KW-0802">TPR repeat</keyword>
<evidence type="ECO:0000313" key="7">
    <source>
        <dbReference type="Proteomes" id="UP000325614"/>
    </source>
</evidence>
<dbReference type="PROSITE" id="PS50005">
    <property type="entry name" value="TPR"/>
    <property type="match status" value="2"/>
</dbReference>
<dbReference type="Gene3D" id="1.25.40.10">
    <property type="entry name" value="Tetratricopeptide repeat domain"/>
    <property type="match status" value="1"/>
</dbReference>
<dbReference type="KEGG" id="mico:GDR74_02185"/>